<feature type="region of interest" description="Disordered" evidence="1">
    <location>
        <begin position="144"/>
        <end position="174"/>
    </location>
</feature>
<reference evidence="2" key="2">
    <citation type="submission" date="2020-06" db="EMBL/GenBank/DDBJ databases">
        <title>Helianthus annuus Genome sequencing and assembly Release 2.</title>
        <authorList>
            <person name="Gouzy J."/>
            <person name="Langlade N."/>
            <person name="Munos S."/>
        </authorList>
    </citation>
    <scope>NUCLEOTIDE SEQUENCE</scope>
    <source>
        <tissue evidence="2">Leaves</tissue>
    </source>
</reference>
<protein>
    <submittedName>
        <fullName evidence="2">Uncharacterized protein</fullName>
    </submittedName>
</protein>
<name>A0A9K3DM74_HELAN</name>
<dbReference type="EMBL" id="MNCJ02000332">
    <property type="protein sequence ID" value="KAF5757189.1"/>
    <property type="molecule type" value="Genomic_DNA"/>
</dbReference>
<evidence type="ECO:0000313" key="3">
    <source>
        <dbReference type="Proteomes" id="UP000215914"/>
    </source>
</evidence>
<keyword evidence="3" id="KW-1185">Reference proteome</keyword>
<evidence type="ECO:0000313" key="2">
    <source>
        <dbReference type="EMBL" id="KAF5757189.1"/>
    </source>
</evidence>
<dbReference type="AlphaFoldDB" id="A0A9K3DM74"/>
<organism evidence="2 3">
    <name type="scientific">Helianthus annuus</name>
    <name type="common">Common sunflower</name>
    <dbReference type="NCBI Taxonomy" id="4232"/>
    <lineage>
        <taxon>Eukaryota</taxon>
        <taxon>Viridiplantae</taxon>
        <taxon>Streptophyta</taxon>
        <taxon>Embryophyta</taxon>
        <taxon>Tracheophyta</taxon>
        <taxon>Spermatophyta</taxon>
        <taxon>Magnoliopsida</taxon>
        <taxon>eudicotyledons</taxon>
        <taxon>Gunneridae</taxon>
        <taxon>Pentapetalae</taxon>
        <taxon>asterids</taxon>
        <taxon>campanulids</taxon>
        <taxon>Asterales</taxon>
        <taxon>Asteraceae</taxon>
        <taxon>Asteroideae</taxon>
        <taxon>Heliantheae alliance</taxon>
        <taxon>Heliantheae</taxon>
        <taxon>Helianthus</taxon>
    </lineage>
</organism>
<sequence length="300" mass="33344">MVTTLGTWKNRFFWVSDTILPFKMVWRHPDAVLNEPEPLESDLNDAFLKAIRECPSRVRPFPEHLLVLLGVSKLWEKANRDPVLMRDGTVMSALDFIKSDDTSDVVFGDVPVIPDENVVVKGTEQRFEGTGYVSVSNVKGFSKPLVPKTSTRRSTRRLKGVPQSTSTEPVELSDDIEVSGERGVEAGSEKEKKLVVHGKKASAKKVAATPFQGSSSMDVEGLDLDAVYVPGWSVKIDDSFKDAAVCEDALSHIAPPSVHNTISEMDDDVMLSRMILSTCNLAAMLPQRVARFRQRMLERR</sequence>
<dbReference type="Gramene" id="mRNA:HanXRQr2_Chr17g0823651">
    <property type="protein sequence ID" value="mRNA:HanXRQr2_Chr17g0823651"/>
    <property type="gene ID" value="HanXRQr2_Chr17g0823651"/>
</dbReference>
<dbReference type="PANTHER" id="PTHR31099:SF41">
    <property type="entry name" value="TRANSPOSASE (PUTATIVE), GYPSY TYPE-RELATED"/>
    <property type="match status" value="1"/>
</dbReference>
<dbReference type="PANTHER" id="PTHR31099">
    <property type="entry name" value="OS06G0165300 PROTEIN"/>
    <property type="match status" value="1"/>
</dbReference>
<proteinExistence type="predicted"/>
<gene>
    <name evidence="2" type="ORF">HanXRQr2_Chr17g0823651</name>
</gene>
<feature type="compositionally biased region" description="Basic residues" evidence="1">
    <location>
        <begin position="150"/>
        <end position="159"/>
    </location>
</feature>
<evidence type="ECO:0000256" key="1">
    <source>
        <dbReference type="SAM" id="MobiDB-lite"/>
    </source>
</evidence>
<accession>A0A9K3DM74</accession>
<reference evidence="2" key="1">
    <citation type="journal article" date="2017" name="Nature">
        <title>The sunflower genome provides insights into oil metabolism, flowering and Asterid evolution.</title>
        <authorList>
            <person name="Badouin H."/>
            <person name="Gouzy J."/>
            <person name="Grassa C.J."/>
            <person name="Murat F."/>
            <person name="Staton S.E."/>
            <person name="Cottret L."/>
            <person name="Lelandais-Briere C."/>
            <person name="Owens G.L."/>
            <person name="Carrere S."/>
            <person name="Mayjonade B."/>
            <person name="Legrand L."/>
            <person name="Gill N."/>
            <person name="Kane N.C."/>
            <person name="Bowers J.E."/>
            <person name="Hubner S."/>
            <person name="Bellec A."/>
            <person name="Berard A."/>
            <person name="Berges H."/>
            <person name="Blanchet N."/>
            <person name="Boniface M.C."/>
            <person name="Brunel D."/>
            <person name="Catrice O."/>
            <person name="Chaidir N."/>
            <person name="Claudel C."/>
            <person name="Donnadieu C."/>
            <person name="Faraut T."/>
            <person name="Fievet G."/>
            <person name="Helmstetter N."/>
            <person name="King M."/>
            <person name="Knapp S.J."/>
            <person name="Lai Z."/>
            <person name="Le Paslier M.C."/>
            <person name="Lippi Y."/>
            <person name="Lorenzon L."/>
            <person name="Mandel J.R."/>
            <person name="Marage G."/>
            <person name="Marchand G."/>
            <person name="Marquand E."/>
            <person name="Bret-Mestries E."/>
            <person name="Morien E."/>
            <person name="Nambeesan S."/>
            <person name="Nguyen T."/>
            <person name="Pegot-Espagnet P."/>
            <person name="Pouilly N."/>
            <person name="Raftis F."/>
            <person name="Sallet E."/>
            <person name="Schiex T."/>
            <person name="Thomas J."/>
            <person name="Vandecasteele C."/>
            <person name="Vares D."/>
            <person name="Vear F."/>
            <person name="Vautrin S."/>
            <person name="Crespi M."/>
            <person name="Mangin B."/>
            <person name="Burke J.M."/>
            <person name="Salse J."/>
            <person name="Munos S."/>
            <person name="Vincourt P."/>
            <person name="Rieseberg L.H."/>
            <person name="Langlade N.B."/>
        </authorList>
    </citation>
    <scope>NUCLEOTIDE SEQUENCE</scope>
    <source>
        <tissue evidence="2">Leaves</tissue>
    </source>
</reference>
<comment type="caution">
    <text evidence="2">The sequence shown here is derived from an EMBL/GenBank/DDBJ whole genome shotgun (WGS) entry which is preliminary data.</text>
</comment>
<dbReference type="Proteomes" id="UP000215914">
    <property type="component" value="Unassembled WGS sequence"/>
</dbReference>